<sequence>MIPFYIGAVMRKRAVELEKERKAARAVEKLTESDTDLVVVTENGEPLGVFAHTEVVELVDDETGVSATSLGDCPLSPVVTVDESESLETAAAMMKENNLRYLLVTKANEIVGYLTDREISKAVAKSEGKSSK</sequence>
<evidence type="ECO:0000313" key="5">
    <source>
        <dbReference type="Proteomes" id="UP001596406"/>
    </source>
</evidence>
<dbReference type="EMBL" id="JBHSXM010000004">
    <property type="protein sequence ID" value="MFC6838282.1"/>
    <property type="molecule type" value="Genomic_DNA"/>
</dbReference>
<evidence type="ECO:0000256" key="2">
    <source>
        <dbReference type="PROSITE-ProRule" id="PRU00703"/>
    </source>
</evidence>
<dbReference type="Gene3D" id="3.10.580.10">
    <property type="entry name" value="CBS-domain"/>
    <property type="match status" value="1"/>
</dbReference>
<proteinExistence type="predicted"/>
<evidence type="ECO:0000313" key="4">
    <source>
        <dbReference type="EMBL" id="MFC6838282.1"/>
    </source>
</evidence>
<evidence type="ECO:0000259" key="3">
    <source>
        <dbReference type="PROSITE" id="PS51371"/>
    </source>
</evidence>
<dbReference type="SMART" id="SM00116">
    <property type="entry name" value="CBS"/>
    <property type="match status" value="1"/>
</dbReference>
<dbReference type="PANTHER" id="PTHR43080">
    <property type="entry name" value="CBS DOMAIN-CONTAINING PROTEIN CBSX3, MITOCHONDRIAL"/>
    <property type="match status" value="1"/>
</dbReference>
<dbReference type="Proteomes" id="UP001596406">
    <property type="component" value="Unassembled WGS sequence"/>
</dbReference>
<comment type="caution">
    <text evidence="4">The sequence shown here is derived from an EMBL/GenBank/DDBJ whole genome shotgun (WGS) entry which is preliminary data.</text>
</comment>
<dbReference type="RefSeq" id="WP_368662199.1">
    <property type="nucleotide sequence ID" value="NZ_JARRAH010000004.1"/>
</dbReference>
<name>A0ABD5UCH6_9EURY</name>
<dbReference type="SUPFAM" id="SSF54631">
    <property type="entry name" value="CBS-domain pair"/>
    <property type="match status" value="1"/>
</dbReference>
<keyword evidence="5" id="KW-1185">Reference proteome</keyword>
<protein>
    <submittedName>
        <fullName evidence="4">Cyclic nucleotide-binding/CBS domain-containing protein</fullName>
    </submittedName>
</protein>
<feature type="domain" description="CBS" evidence="3">
    <location>
        <begin position="74"/>
        <end position="130"/>
    </location>
</feature>
<gene>
    <name evidence="4" type="ORF">ACFQHK_17510</name>
</gene>
<dbReference type="InterPro" id="IPR000644">
    <property type="entry name" value="CBS_dom"/>
</dbReference>
<dbReference type="AlphaFoldDB" id="A0ABD5UCH6"/>
<dbReference type="PANTHER" id="PTHR43080:SF2">
    <property type="entry name" value="CBS DOMAIN-CONTAINING PROTEIN"/>
    <property type="match status" value="1"/>
</dbReference>
<reference evidence="4 5" key="1">
    <citation type="journal article" date="2019" name="Int. J. Syst. Evol. Microbiol.">
        <title>The Global Catalogue of Microorganisms (GCM) 10K type strain sequencing project: providing services to taxonomists for standard genome sequencing and annotation.</title>
        <authorList>
            <consortium name="The Broad Institute Genomics Platform"/>
            <consortium name="The Broad Institute Genome Sequencing Center for Infectious Disease"/>
            <person name="Wu L."/>
            <person name="Ma J."/>
        </authorList>
    </citation>
    <scope>NUCLEOTIDE SEQUENCE [LARGE SCALE GENOMIC DNA]</scope>
    <source>
        <strain evidence="4 5">PSRA2</strain>
    </source>
</reference>
<accession>A0ABD5UCH6</accession>
<dbReference type="Pfam" id="PF00571">
    <property type="entry name" value="CBS"/>
    <property type="match status" value="2"/>
</dbReference>
<organism evidence="4 5">
    <name type="scientific">Halomarina ordinaria</name>
    <dbReference type="NCBI Taxonomy" id="3033939"/>
    <lineage>
        <taxon>Archaea</taxon>
        <taxon>Methanobacteriati</taxon>
        <taxon>Methanobacteriota</taxon>
        <taxon>Stenosarchaea group</taxon>
        <taxon>Halobacteria</taxon>
        <taxon>Halobacteriales</taxon>
        <taxon>Natronomonadaceae</taxon>
        <taxon>Halomarina</taxon>
    </lineage>
</organism>
<dbReference type="InterPro" id="IPR051257">
    <property type="entry name" value="Diverse_CBS-Domain"/>
</dbReference>
<dbReference type="PROSITE" id="PS51371">
    <property type="entry name" value="CBS"/>
    <property type="match status" value="1"/>
</dbReference>
<evidence type="ECO:0000256" key="1">
    <source>
        <dbReference type="ARBA" id="ARBA00023122"/>
    </source>
</evidence>
<keyword evidence="1 2" id="KW-0129">CBS domain</keyword>
<dbReference type="InterPro" id="IPR046342">
    <property type="entry name" value="CBS_dom_sf"/>
</dbReference>